<dbReference type="Proteomes" id="UP000000803">
    <property type="component" value="Chromosome X"/>
</dbReference>
<evidence type="ECO:0000313" key="18">
    <source>
        <dbReference type="Proteomes" id="UP000000803"/>
    </source>
</evidence>
<dbReference type="Pfam" id="PF11789">
    <property type="entry name" value="zf-Nse"/>
    <property type="match status" value="1"/>
</dbReference>
<evidence type="ECO:0000256" key="11">
    <source>
        <dbReference type="ARBA" id="ARBA00031731"/>
    </source>
</evidence>
<reference evidence="15 18" key="8">
    <citation type="journal article" date="2007" name="Science">
        <title>The Release 5.1 annotation of Drosophila melanogaster heterochromatin.</title>
        <authorList>
            <person name="Smith C.D."/>
            <person name="Shu S."/>
            <person name="Mungall C.J."/>
            <person name="Karpen G.H."/>
        </authorList>
    </citation>
    <scope>NUCLEOTIDE SEQUENCE [LARGE SCALE GENOMIC DNA]</scope>
    <source>
        <strain evidence="18">Berkeley</strain>
    </source>
</reference>
<comment type="subcellular location">
    <subcellularLocation>
        <location evidence="1">Nucleus</location>
    </subcellularLocation>
</comment>
<organism evidence="15 18">
    <name type="scientific">Drosophila melanogaster</name>
    <name type="common">Fruit fly</name>
    <dbReference type="NCBI Taxonomy" id="7227"/>
    <lineage>
        <taxon>Eukaryota</taxon>
        <taxon>Metazoa</taxon>
        <taxon>Ecdysozoa</taxon>
        <taxon>Arthropoda</taxon>
        <taxon>Hexapoda</taxon>
        <taxon>Insecta</taxon>
        <taxon>Pterygota</taxon>
        <taxon>Neoptera</taxon>
        <taxon>Endopterygota</taxon>
        <taxon>Diptera</taxon>
        <taxon>Brachycera</taxon>
        <taxon>Muscomorpha</taxon>
        <taxon>Ephydroidea</taxon>
        <taxon>Drosophilidae</taxon>
        <taxon>Drosophila</taxon>
        <taxon>Sophophora</taxon>
    </lineage>
</organism>
<dbReference type="HOGENOM" id="CLU_106881_0_0_1"/>
<reference evidence="15 18" key="9">
    <citation type="journal article" date="2007" name="Science">
        <title>Sequence finishing and mapping of Drosophila melanogaster heterochromatin.</title>
        <authorList>
            <person name="Hoskins R.A."/>
            <person name="Carlson J.W."/>
            <person name="Kennedy C."/>
            <person name="Acevedo D."/>
            <person name="Evans-Holm M."/>
            <person name="Frise E."/>
            <person name="Wan K.H."/>
            <person name="Park S."/>
            <person name="Mendez-Lago M."/>
            <person name="Rossi F."/>
            <person name="Villasante A."/>
            <person name="Dimitri P."/>
            <person name="Karpen G.H."/>
            <person name="Celniker S.E."/>
        </authorList>
    </citation>
    <scope>NUCLEOTIDE SEQUENCE [LARGE SCALE GENOMIC DNA]</scope>
    <source>
        <strain evidence="18">Berkeley</strain>
    </source>
</reference>
<dbReference type="BioGRID-ORCS" id="7354426">
    <property type="hits" value="0 hits in 1 CRISPR screen"/>
</dbReference>
<evidence type="ECO:0000256" key="4">
    <source>
        <dbReference type="ARBA" id="ARBA00020923"/>
    </source>
</evidence>
<keyword evidence="8" id="KW-0833">Ubl conjugation pathway</keyword>
<dbReference type="SMR" id="Q9VXT8"/>
<dbReference type="PANTHER" id="PTHR21330">
    <property type="entry name" value="E3 SUMO-PROTEIN LIGASE NSE2"/>
    <property type="match status" value="1"/>
</dbReference>
<dbReference type="DNASU" id="7354426"/>
<dbReference type="KEGG" id="dme:Dmel_CG42300"/>
<dbReference type="InterPro" id="IPR026846">
    <property type="entry name" value="Nse2(Mms21)"/>
</dbReference>
<dbReference type="GO" id="GO:0008270">
    <property type="term" value="F:zinc ion binding"/>
    <property type="evidence" value="ECO:0007669"/>
    <property type="project" value="UniProtKB-KW"/>
</dbReference>
<evidence type="ECO:0000256" key="12">
    <source>
        <dbReference type="ARBA" id="ARBA00032533"/>
    </source>
</evidence>
<dbReference type="AGR" id="FB:FBgn0259196"/>
<feature type="domain" description="SP-RING-type" evidence="14">
    <location>
        <begin position="85"/>
        <end position="143"/>
    </location>
</feature>
<reference evidence="15" key="14">
    <citation type="submission" date="2023-12" db="EMBL/GenBank/DDBJ databases">
        <authorList>
            <consortium name="FlyBase"/>
        </authorList>
    </citation>
    <scope>NUCLEOTIDE SEQUENCE</scope>
</reference>
<dbReference type="OrthoDB" id="26899at2759"/>
<evidence type="ECO:0000256" key="2">
    <source>
        <dbReference type="ARBA" id="ARBA00004718"/>
    </source>
</evidence>
<dbReference type="FunCoup" id="Q9VXT8">
    <property type="interactions" value="754"/>
</dbReference>
<evidence type="ECO:0000313" key="15">
    <source>
        <dbReference type="EMBL" id="AAF48470.4"/>
    </source>
</evidence>
<dbReference type="AlphaFoldDB" id="Q9VXT8"/>
<name>Q9VXT8_DROME</name>
<accession>Q9VXT8</accession>
<dbReference type="VEuPathDB" id="VectorBase:FBgn0259196"/>
<reference evidence="18" key="2">
    <citation type="journal article" date="2002" name="Genome Biol.">
        <title>Finishing a whole-genome shotgun: release 3 of the Drosophila melanogaster euchromatic genome sequence.</title>
        <authorList>
            <person name="Celniker S.E."/>
            <person name="Wheeler D.A."/>
            <person name="Kronmiller B."/>
            <person name="Carlson J.W."/>
            <person name="Halpern A."/>
            <person name="Patel S."/>
            <person name="Adams M."/>
            <person name="Champe M."/>
            <person name="Dugan S.P."/>
            <person name="Frise E."/>
            <person name="Hodgson A."/>
            <person name="George R.A."/>
            <person name="Hoskins R.A."/>
            <person name="Laverty T."/>
            <person name="Muzny D.M."/>
            <person name="Nelson C.R."/>
            <person name="Pacleb J.M."/>
            <person name="Park S."/>
            <person name="Pfeiffer B.D."/>
            <person name="Richards S."/>
            <person name="Sodergren E.J."/>
            <person name="Svirskas R."/>
            <person name="Tabor P.E."/>
            <person name="Wan K."/>
            <person name="Stapleton M."/>
            <person name="Sutton G.G."/>
            <person name="Venter C."/>
            <person name="Weinstock G."/>
            <person name="Scherer S.E."/>
            <person name="Myers E.W."/>
            <person name="Gibbs R.A."/>
            <person name="Rubin G.M."/>
        </authorList>
    </citation>
    <scope>NUCLEOTIDE SEQUENCE [LARGE SCALE GENOMIC DNA]</scope>
    <source>
        <strain evidence="18">Berkeley</strain>
    </source>
</reference>
<protein>
    <recommendedName>
        <fullName evidence="4">E3 SUMO-protein ligase NSE2</fullName>
    </recommendedName>
    <alternativeName>
        <fullName evidence="11">E3 SUMO-protein transferase NSE2</fullName>
    </alternativeName>
    <alternativeName>
        <fullName evidence="12">Non-structural maintenance of chromosomes element 2 homolog</fullName>
    </alternativeName>
</protein>
<dbReference type="ExpressionAtlas" id="Q9VXT8">
    <property type="expression patterns" value="baseline and differential"/>
</dbReference>
<feature type="region of interest" description="Disordered" evidence="13">
    <location>
        <begin position="162"/>
        <end position="181"/>
    </location>
</feature>
<dbReference type="GO" id="GO:0005634">
    <property type="term" value="C:nucleus"/>
    <property type="evidence" value="ECO:0000318"/>
    <property type="project" value="GO_Central"/>
</dbReference>
<dbReference type="OMA" id="IQYSIDY"/>
<evidence type="ECO:0000256" key="5">
    <source>
        <dbReference type="ARBA" id="ARBA00022679"/>
    </source>
</evidence>
<reference evidence="15" key="15">
    <citation type="submission" date="2024-06" db="EMBL/GenBank/DDBJ databases">
        <title>Drosophila melanogaster release 4 sequence.</title>
        <authorList>
            <consortium name="Berkeley Drosophila Genome Project"/>
            <person name="Celniker S."/>
            <person name="Carlson J."/>
            <person name="Wan K."/>
            <person name="Pfeiffer B."/>
            <person name="Frise E."/>
            <person name="George R."/>
            <person name="Hoskins R."/>
            <person name="Stapleton M."/>
            <person name="Pacleb J."/>
            <person name="Park S."/>
            <person name="Svirskas R."/>
            <person name="Smith E."/>
            <person name="Yu C."/>
            <person name="Rubin G."/>
        </authorList>
    </citation>
    <scope>NUCLEOTIDE SEQUENCE</scope>
</reference>
<dbReference type="IntAct" id="Q9VXT8">
    <property type="interactions" value="9"/>
</dbReference>
<evidence type="ECO:0000256" key="3">
    <source>
        <dbReference type="ARBA" id="ARBA00008212"/>
    </source>
</evidence>
<dbReference type="FlyBase" id="FBgn0259196">
    <property type="gene designation" value="CG42300"/>
</dbReference>
<evidence type="ECO:0000256" key="7">
    <source>
        <dbReference type="ARBA" id="ARBA00022771"/>
    </source>
</evidence>
<reference evidence="15" key="7">
    <citation type="submission" date="2006-08" db="EMBL/GenBank/DDBJ databases">
        <authorList>
            <person name="Celniker S."/>
            <person name="Carlson J."/>
            <person name="Wan K."/>
            <person name="Frise E."/>
            <person name="Hoskins R."/>
            <person name="Park S."/>
            <person name="Svirskas R."/>
            <person name="Rubin G."/>
        </authorList>
    </citation>
    <scope>NUCLEOTIDE SEQUENCE</scope>
</reference>
<dbReference type="RefSeq" id="NP_727865.2">
    <property type="nucleotide sequence ID" value="NM_167451.3"/>
</dbReference>
<comment type="similarity">
    <text evidence="3">Belongs to the NSE2 family.</text>
</comment>
<dbReference type="UniPathway" id="UPA00886"/>
<sequence>MIKMDPKSHQKLFKEMAEVVSNSSDDGEKLLTKNSSNTIEKSEEVCKERPEAVEQMRIDVNNSLEDTNMNAVESEAQKNIAGLDEDLIMEDFGVEVVPFHDPWSKLLIKHPVRNKRCGHIYDRETVLMIIKDNIGILCPVRDCPNLSDIKLEHLVKDPDVEQELQKRKSDKIQNETSSDED</sequence>
<comment type="pathway">
    <text evidence="2">Protein modification; protein sumoylation.</text>
</comment>
<evidence type="ECO:0000256" key="10">
    <source>
        <dbReference type="ARBA" id="ARBA00023242"/>
    </source>
</evidence>
<reference evidence="15" key="13">
    <citation type="journal article" date="2015" name="Genome Res.">
        <title>The Release 6 reference sequence of the Drosophila melanogaster genome.</title>
        <authorList>
            <person name="Hoskins R.A."/>
            <person name="Carlson J.W."/>
            <person name="Wan K.H."/>
            <person name="Park S."/>
            <person name="Mendez I."/>
            <person name="Galle S.E."/>
            <person name="Booth B.W."/>
            <person name="Pfeiffer B.D."/>
            <person name="George R.A."/>
            <person name="Svirskas R."/>
            <person name="Krzywinski M."/>
            <person name="Schein J."/>
            <person name="Accardo M.C."/>
            <person name="Damia E."/>
            <person name="Messina G."/>
            <person name="Mendez-Lago M."/>
            <person name="de Pablos B."/>
            <person name="Demakova O.V."/>
            <person name="Andreyeva E.N."/>
            <person name="Boldyreva L.V."/>
            <person name="Marra M."/>
            <person name="Carvalho A.B."/>
            <person name="Dimitri P."/>
            <person name="Villasante A."/>
            <person name="Zhimulev I.F."/>
            <person name="Rubin G.M."/>
            <person name="Karpen G.H."/>
            <person name="Celniker S.E."/>
        </authorList>
    </citation>
    <scope>NUCLEOTIDE SEQUENCE</scope>
</reference>
<feature type="region of interest" description="Disordered" evidence="13">
    <location>
        <begin position="23"/>
        <end position="47"/>
    </location>
</feature>
<reference evidence="15" key="11">
    <citation type="journal article" date="2015" name="G3 (Bethesda)">
        <title>Gene Model Annotations for Drosophila melanogaster: Impact of High-Throughput Data.</title>
        <authorList>
            <consortium name="FlyBase Consortium"/>
            <person name="Matthews B.B."/>
            <person name="Dos Santos G."/>
            <person name="Crosby M.A."/>
            <person name="Emmert D.B."/>
            <person name="St Pierre S.E."/>
            <person name="Gramates L.S."/>
            <person name="Zhou P."/>
            <person name="Schroeder A.J."/>
            <person name="Falls K."/>
            <person name="Strelets V."/>
            <person name="Russo S.M."/>
            <person name="Gelbart W.M."/>
            <person name="null"/>
        </authorList>
    </citation>
    <scope>NUCLEOTIDE SEQUENCE</scope>
</reference>
<keyword evidence="7" id="KW-0863">Zinc-finger</keyword>
<evidence type="ECO:0000313" key="16">
    <source>
        <dbReference type="EMBL" id="ADM26833.1"/>
    </source>
</evidence>
<evidence type="ECO:0000256" key="1">
    <source>
        <dbReference type="ARBA" id="ARBA00004123"/>
    </source>
</evidence>
<dbReference type="GO" id="GO:0000724">
    <property type="term" value="P:double-strand break repair via homologous recombination"/>
    <property type="evidence" value="ECO:0000318"/>
    <property type="project" value="GO_Central"/>
</dbReference>
<dbReference type="GO" id="GO:0061665">
    <property type="term" value="F:SUMO ligase activity"/>
    <property type="evidence" value="ECO:0000318"/>
    <property type="project" value="GO_Central"/>
</dbReference>
<dbReference type="Gene3D" id="3.30.40.10">
    <property type="entry name" value="Zinc/RING finger domain, C3HC4 (zinc finger)"/>
    <property type="match status" value="1"/>
</dbReference>
<reference evidence="15" key="12">
    <citation type="journal article" date="2015" name="G3 (Bethesda)">
        <title>Gene Model Annotations for Drosophila melanogaster: The Rule-Benders.</title>
        <authorList>
            <consortium name="FlyBase Consortium"/>
            <person name="Crosby M.A."/>
            <person name="Gramates L.S."/>
            <person name="Dos Santos G."/>
            <person name="Matthews B.B."/>
            <person name="St Pierre S.E."/>
            <person name="Zhou P."/>
            <person name="Schroeder A.J."/>
            <person name="Falls K."/>
            <person name="Emmert D.B."/>
            <person name="Russo S.M."/>
            <person name="Gelbart W.M."/>
            <person name="null"/>
        </authorList>
    </citation>
    <scope>NUCLEOTIDE SEQUENCE</scope>
</reference>
<proteinExistence type="evidence at transcript level"/>
<dbReference type="InterPro" id="IPR013083">
    <property type="entry name" value="Znf_RING/FYVE/PHD"/>
</dbReference>
<dbReference type="Bgee" id="FBgn0259196">
    <property type="expression patterns" value="Expressed in imaginal disc and 16 other cell types or tissues"/>
</dbReference>
<keyword evidence="18" id="KW-1185">Reference proteome</keyword>
<dbReference type="PANTHER" id="PTHR21330:SF1">
    <property type="entry name" value="E3 SUMO-PROTEIN LIGASE NSE2"/>
    <property type="match status" value="1"/>
</dbReference>
<evidence type="ECO:0000313" key="17">
    <source>
        <dbReference type="FlyBase" id="FBgn0259196"/>
    </source>
</evidence>
<reference evidence="15 18" key="1">
    <citation type="journal article" date="2000" name="Science">
        <title>The genome sequence of Drosophila melanogaster.</title>
        <authorList>
            <person name="Adams M.D."/>
            <person name="Celniker S.E."/>
            <person name="Holt R.A."/>
            <person name="Evans C.A."/>
            <person name="Gocayne J.D."/>
            <person name="Amanatides P.G."/>
            <person name="Scherer S.E."/>
            <person name="Li P.W."/>
            <person name="Hoskins R.A."/>
            <person name="Galle R.F."/>
            <person name="George R.A."/>
            <person name="Lewis S.E."/>
            <person name="Richards S."/>
            <person name="Ashburner M."/>
            <person name="Henderson S.N."/>
            <person name="Sutton G.G."/>
            <person name="Wortman J.R."/>
            <person name="Yandell M.D."/>
            <person name="Zhang Q."/>
            <person name="Chen L.X."/>
            <person name="Brandon R.C."/>
            <person name="Rogers Y.H."/>
            <person name="Blazej R.G."/>
            <person name="Champe M."/>
            <person name="Pfeiffer B.D."/>
            <person name="Wan K.H."/>
            <person name="Doyle C."/>
            <person name="Baxter E.G."/>
            <person name="Helt G."/>
            <person name="Nelson C.R."/>
            <person name="Gabor G.L."/>
            <person name="Abril J.F."/>
            <person name="Agbayani A."/>
            <person name="An H.J."/>
            <person name="Andrews-Pfannkoch C."/>
            <person name="Baldwin D."/>
            <person name="Ballew R.M."/>
            <person name="Basu A."/>
            <person name="Baxendale J."/>
            <person name="Bayraktaroglu L."/>
            <person name="Beasley E.M."/>
            <person name="Beeson K.Y."/>
            <person name="Benos P.V."/>
            <person name="Berman B.P."/>
            <person name="Bhandari D."/>
            <person name="Bolshakov S."/>
            <person name="Borkova D."/>
            <person name="Botchan M.R."/>
            <person name="Bouck J."/>
            <person name="Brokstein P."/>
            <person name="Brottier P."/>
            <person name="Burtis K.C."/>
            <person name="Busam D.A."/>
            <person name="Butler H."/>
            <person name="Cadieu E."/>
            <person name="Center A."/>
            <person name="Chandra I."/>
            <person name="Cherry J.M."/>
            <person name="Cawley S."/>
            <person name="Dahlke C."/>
            <person name="Davenport L.B."/>
            <person name="Davies P."/>
            <person name="de Pablos B."/>
            <person name="Delcher A."/>
            <person name="Deng Z."/>
            <person name="Mays A.D."/>
            <person name="Dew I."/>
            <person name="Dietz S.M."/>
            <person name="Dodson K."/>
            <person name="Doup L.E."/>
            <person name="Downes M."/>
            <person name="Dugan-Rocha S."/>
            <person name="Dunkov B.C."/>
            <person name="Dunn P."/>
            <person name="Durbin K.J."/>
            <person name="Evangelista C.C."/>
            <person name="Ferraz C."/>
            <person name="Ferriera S."/>
            <person name="Fleischmann W."/>
            <person name="Fosler C."/>
            <person name="Gabrielian A.E."/>
            <person name="Garg N.S."/>
            <person name="Gelbart W.M."/>
            <person name="Glasser K."/>
            <person name="Glodek A."/>
            <person name="Gong F."/>
            <person name="Gorrell J.H."/>
            <person name="Gu Z."/>
            <person name="Guan P."/>
            <person name="Harris M."/>
            <person name="Harris N.L."/>
            <person name="Harvey D."/>
            <person name="Heiman T.J."/>
            <person name="Hernandez J.R."/>
            <person name="Houck J."/>
            <person name="Hostin D."/>
            <person name="Houston K.A."/>
            <person name="Howland T.J."/>
            <person name="Wei M.H."/>
            <person name="Ibegwam C."/>
            <person name="Jalali M."/>
            <person name="Kalush F."/>
            <person name="Karpen G.H."/>
            <person name="Ke Z."/>
            <person name="Kennison J.A."/>
            <person name="Ketchum K.A."/>
            <person name="Kimmel B.E."/>
            <person name="Kodira C.D."/>
            <person name="Kraft C."/>
            <person name="Kravitz S."/>
            <person name="Kulp D."/>
            <person name="Lai Z."/>
            <person name="Lasko P."/>
            <person name="Lei Y."/>
            <person name="Levitsky A.A."/>
            <person name="Li J."/>
            <person name="Li Z."/>
            <person name="Liang Y."/>
            <person name="Lin X."/>
            <person name="Liu X."/>
            <person name="Mattei B."/>
            <person name="McIntosh T.C."/>
            <person name="McLeod M.P."/>
            <person name="McPherson D."/>
            <person name="Merkulov G."/>
            <person name="Milshina N.V."/>
            <person name="Mobarry C."/>
            <person name="Morris J."/>
            <person name="Moshrefi A."/>
            <person name="Mount S.M."/>
            <person name="Moy M."/>
            <person name="Murphy B."/>
            <person name="Murphy L."/>
            <person name="Muzny D.M."/>
            <person name="Nelson D.L."/>
            <person name="Nelson D.R."/>
            <person name="Nelson K.A."/>
            <person name="Nixon K."/>
            <person name="Nusskern D.R."/>
            <person name="Pacleb J.M."/>
            <person name="Palazzolo M."/>
            <person name="Pittman G.S."/>
            <person name="Pan S."/>
            <person name="Pollard J."/>
            <person name="Puri V."/>
            <person name="Reese M.G."/>
            <person name="Reinert K."/>
            <person name="Remington K."/>
            <person name="Saunders R.D."/>
            <person name="Scheeler F."/>
            <person name="Shen H."/>
            <person name="Shue B.C."/>
            <person name="Siden-Kiamos I."/>
            <person name="Simpson M."/>
            <person name="Skupski M.P."/>
            <person name="Smith T."/>
            <person name="Spier E."/>
            <person name="Spradling A.C."/>
            <person name="Stapleton M."/>
            <person name="Strong R."/>
            <person name="Sun E."/>
            <person name="Svirskas R."/>
            <person name="Tector C."/>
            <person name="Turner R."/>
            <person name="Venter E."/>
            <person name="Wang A.H."/>
            <person name="Wang X."/>
            <person name="Wang Z.Y."/>
            <person name="Wassarman D.A."/>
            <person name="Weinstock G.M."/>
            <person name="Weissenbach J."/>
            <person name="Williams S.M."/>
            <person name="WoodageT"/>
            <person name="Worley K.C."/>
            <person name="Wu D."/>
            <person name="Yang S."/>
            <person name="Yao Q.A."/>
            <person name="Ye J."/>
            <person name="Yeh R.F."/>
            <person name="Zaveri J.S."/>
            <person name="Zhan M."/>
            <person name="Zhang G."/>
            <person name="Zhao Q."/>
            <person name="Zheng L."/>
            <person name="Zheng X.H."/>
            <person name="Zhong F.N."/>
            <person name="Zhong W."/>
            <person name="Zhou X."/>
            <person name="Zhu S."/>
            <person name="Zhu X."/>
            <person name="Smith H.O."/>
            <person name="Gibbs R.A."/>
            <person name="Myers E.W."/>
            <person name="Rubin G.M."/>
            <person name="Venter J.C."/>
        </authorList>
    </citation>
    <scope>NUCLEOTIDE SEQUENCE [LARGE SCALE GENOMIC DNA]</scope>
    <source>
        <strain evidence="18">Berkeley</strain>
    </source>
</reference>
<feature type="compositionally biased region" description="Basic and acidic residues" evidence="13">
    <location>
        <begin position="162"/>
        <end position="173"/>
    </location>
</feature>
<reference evidence="18" key="4">
    <citation type="journal article" date="2002" name="Genome Biol.">
        <title>The transposable elements of the Drosophila melanogaster euchromatin: a genomics perspective.</title>
        <authorList>
            <person name="Kaminker J.S."/>
            <person name="Bergman C.M."/>
            <person name="Kronmiller B."/>
            <person name="Carlson J."/>
            <person name="Svirskas R."/>
            <person name="Patel S."/>
            <person name="Frise E."/>
            <person name="Wheeler D.A."/>
            <person name="Lewis S.E."/>
            <person name="Rubin G.M."/>
            <person name="Ashburner M."/>
            <person name="Celniker S.E."/>
        </authorList>
    </citation>
    <scope>NUCLEOTIDE SEQUENCE [LARGE SCALE GENOMIC DNA]</scope>
    <source>
        <strain evidence="18">Berkeley</strain>
    </source>
</reference>
<reference evidence="15 18" key="6">
    <citation type="journal article" date="2005" name="PLoS Comput. Biol.">
        <title>Combined evidence annotation of transposable elements in genome sequences.</title>
        <authorList>
            <person name="Quesneville H."/>
            <person name="Bergman C.M."/>
            <person name="Andrieu O."/>
            <person name="Autard D."/>
            <person name="Nouaud D."/>
            <person name="Ashburner M."/>
            <person name="Anxolabehere D."/>
        </authorList>
    </citation>
    <scope>NUCLEOTIDE SEQUENCE [LARGE SCALE GENOMIC DNA]</scope>
    <source>
        <strain evidence="18">Berkeley</strain>
    </source>
</reference>
<dbReference type="CDD" id="cd16651">
    <property type="entry name" value="SPL-RING_NSE2"/>
    <property type="match status" value="1"/>
</dbReference>
<dbReference type="EMBL" id="BT125595">
    <property type="protein sequence ID" value="ADM26833.1"/>
    <property type="molecule type" value="mRNA"/>
</dbReference>
<keyword evidence="9" id="KW-0862">Zinc</keyword>
<keyword evidence="5" id="KW-0808">Transferase</keyword>
<reference evidence="16" key="10">
    <citation type="submission" date="2010-08" db="EMBL/GenBank/DDBJ databases">
        <authorList>
            <person name="Carlson J."/>
            <person name="Booth B."/>
            <person name="Frise E."/>
            <person name="Sandler J."/>
            <person name="Wan K."/>
            <person name="Yu C."/>
            <person name="Celniker S."/>
        </authorList>
    </citation>
    <scope>NUCLEOTIDE SEQUENCE</scope>
</reference>
<dbReference type="eggNOG" id="KOG2979">
    <property type="taxonomic scope" value="Eukaryota"/>
</dbReference>
<dbReference type="InterPro" id="IPR004181">
    <property type="entry name" value="Znf_MIZ"/>
</dbReference>
<dbReference type="STRING" id="7227.FBpp0288958"/>
<reference evidence="18" key="3">
    <citation type="journal article" date="2002" name="Genome Biol.">
        <title>Annotation of the Drosophila melanogaster euchromatic genome: a systematic review.</title>
        <authorList>
            <person name="Misra S."/>
            <person name="Crosby M.A."/>
            <person name="Mungall C.J."/>
            <person name="Matthews B.B."/>
            <person name="Campbell K.S."/>
            <person name="Hradecky P."/>
            <person name="Huang Y."/>
            <person name="Kaminker J.S."/>
            <person name="Millburn G.H."/>
            <person name="Prochnik S.E."/>
            <person name="Smith C.D."/>
            <person name="Tupy J.L."/>
            <person name="Whitfied E.J."/>
            <person name="Bayraktaroglu L."/>
            <person name="Berman B.P."/>
            <person name="Bettencourt B.R."/>
            <person name="Celniker S.E."/>
            <person name="de Grey A.D."/>
            <person name="Drysdale R.A."/>
            <person name="Harris N.L."/>
            <person name="Richter J."/>
            <person name="Russo S."/>
            <person name="Schroeder A.J."/>
            <person name="Shu S.Q."/>
            <person name="Stapleton M."/>
            <person name="Yamada C."/>
            <person name="Ashburner M."/>
            <person name="Gelbart W.M."/>
            <person name="Rubin G.M."/>
            <person name="Lewis S.E."/>
        </authorList>
    </citation>
    <scope>GENOME REANNOTATION</scope>
    <source>
        <strain evidence="18">Berkeley</strain>
    </source>
</reference>
<evidence type="ECO:0000256" key="6">
    <source>
        <dbReference type="ARBA" id="ARBA00022723"/>
    </source>
</evidence>
<dbReference type="GeneID" id="7354426"/>
<keyword evidence="6" id="KW-0479">Metal-binding</keyword>
<reference evidence="15 18" key="5">
    <citation type="journal article" date="2002" name="Genome Biol.">
        <title>Heterochromatic sequences in a Drosophila whole-genome shotgun assembly.</title>
        <authorList>
            <person name="Hoskins R.A."/>
            <person name="Smith C.D."/>
            <person name="Carlson J.W."/>
            <person name="Carvalho A.B."/>
            <person name="Halpern A."/>
            <person name="Kaminker J.S."/>
            <person name="Kennedy C."/>
            <person name="Mungall C.J."/>
            <person name="Sullivan B.A."/>
            <person name="Sutton G.G."/>
            <person name="Yasuhara J.C."/>
            <person name="Wakimoto B.T."/>
            <person name="Myers E.W."/>
            <person name="Celniker S.E."/>
            <person name="Rubin G.M."/>
            <person name="Karpen G.H."/>
        </authorList>
    </citation>
    <scope>NUCLEOTIDE SEQUENCE [LARGE SCALE GENOMIC DNA]</scope>
    <source>
        <strain evidence="18">Berkeley</strain>
    </source>
</reference>
<evidence type="ECO:0000256" key="13">
    <source>
        <dbReference type="SAM" id="MobiDB-lite"/>
    </source>
</evidence>
<dbReference type="GO" id="GO:0016925">
    <property type="term" value="P:protein sumoylation"/>
    <property type="evidence" value="ECO:0000318"/>
    <property type="project" value="GO_Central"/>
</dbReference>
<dbReference type="GO" id="GO:0030915">
    <property type="term" value="C:Smc5-Smc6 complex"/>
    <property type="evidence" value="ECO:0000318"/>
    <property type="project" value="GO_Central"/>
</dbReference>
<gene>
    <name evidence="15" type="primary">CG18620</name>
    <name evidence="15" type="synonym">CG32584</name>
    <name evidence="16" type="synonym">CG42299-RA</name>
    <name evidence="15" type="synonym">Dmel\CG42300</name>
    <name evidence="17" type="ORF">CG42300</name>
    <name evidence="15" type="ORF">Dmel_CG42300</name>
</gene>
<dbReference type="EMBL" id="AE014298">
    <property type="protein sequence ID" value="AAF48470.4"/>
    <property type="molecule type" value="Genomic_DNA"/>
</dbReference>
<evidence type="ECO:0000259" key="14">
    <source>
        <dbReference type="Pfam" id="PF11789"/>
    </source>
</evidence>
<evidence type="ECO:0000256" key="9">
    <source>
        <dbReference type="ARBA" id="ARBA00022833"/>
    </source>
</evidence>
<dbReference type="PaxDb" id="7227-FBpp0288958"/>
<evidence type="ECO:0000256" key="8">
    <source>
        <dbReference type="ARBA" id="ARBA00022786"/>
    </source>
</evidence>
<keyword evidence="10" id="KW-0539">Nucleus</keyword>